<gene>
    <name evidence="1" type="ORF">PXEA_LOCUS2699</name>
</gene>
<sequence length="80" mass="8624">MYPFFSPISILAVLSSPGHVVPPEFKALLPPSYAPFSRRPNQSVSTSCVHKGRDLASTRKAVISCLLASPSNRSPTDLAR</sequence>
<proteinExistence type="predicted"/>
<dbReference type="EMBL" id="CAAALY010005885">
    <property type="protein sequence ID" value="VEL09259.1"/>
    <property type="molecule type" value="Genomic_DNA"/>
</dbReference>
<protein>
    <submittedName>
        <fullName evidence="1">Uncharacterized protein</fullName>
    </submittedName>
</protein>
<name>A0A448WDT2_9PLAT</name>
<organism evidence="1 2">
    <name type="scientific">Protopolystoma xenopodis</name>
    <dbReference type="NCBI Taxonomy" id="117903"/>
    <lineage>
        <taxon>Eukaryota</taxon>
        <taxon>Metazoa</taxon>
        <taxon>Spiralia</taxon>
        <taxon>Lophotrochozoa</taxon>
        <taxon>Platyhelminthes</taxon>
        <taxon>Monogenea</taxon>
        <taxon>Polyopisthocotylea</taxon>
        <taxon>Polystomatidea</taxon>
        <taxon>Polystomatidae</taxon>
        <taxon>Protopolystoma</taxon>
    </lineage>
</organism>
<evidence type="ECO:0000313" key="2">
    <source>
        <dbReference type="Proteomes" id="UP000784294"/>
    </source>
</evidence>
<comment type="caution">
    <text evidence="1">The sequence shown here is derived from an EMBL/GenBank/DDBJ whole genome shotgun (WGS) entry which is preliminary data.</text>
</comment>
<evidence type="ECO:0000313" key="1">
    <source>
        <dbReference type="EMBL" id="VEL09259.1"/>
    </source>
</evidence>
<keyword evidence="2" id="KW-1185">Reference proteome</keyword>
<dbReference type="Proteomes" id="UP000784294">
    <property type="component" value="Unassembled WGS sequence"/>
</dbReference>
<reference evidence="1" key="1">
    <citation type="submission" date="2018-11" db="EMBL/GenBank/DDBJ databases">
        <authorList>
            <consortium name="Pathogen Informatics"/>
        </authorList>
    </citation>
    <scope>NUCLEOTIDE SEQUENCE</scope>
</reference>
<dbReference type="AlphaFoldDB" id="A0A448WDT2"/>
<accession>A0A448WDT2</accession>